<dbReference type="Proteomes" id="UP001321473">
    <property type="component" value="Unassembled WGS sequence"/>
</dbReference>
<evidence type="ECO:0000313" key="3">
    <source>
        <dbReference type="Proteomes" id="UP001321473"/>
    </source>
</evidence>
<dbReference type="AlphaFoldDB" id="A0AAQ4DCR8"/>
<comment type="caution">
    <text evidence="2">The sequence shown here is derived from an EMBL/GenBank/DDBJ whole genome shotgun (WGS) entry which is preliminary data.</text>
</comment>
<sequence>MSGLSTFFLTFVSTTFNFADQWLQANPELEQEDSDDYSLQWLGTPPPSGYFRWHDDIMRRSRKSVGNRYYTAGELVEMLRRLAASRKLRQVRVANKAIRFGISKRSLRQRF</sequence>
<evidence type="ECO:0000313" key="2">
    <source>
        <dbReference type="EMBL" id="KAK8760258.1"/>
    </source>
</evidence>
<evidence type="ECO:0008006" key="4">
    <source>
        <dbReference type="Google" id="ProtNLM"/>
    </source>
</evidence>
<keyword evidence="3" id="KW-1185">Reference proteome</keyword>
<dbReference type="EMBL" id="JARKHS020032342">
    <property type="protein sequence ID" value="KAK8760258.1"/>
    <property type="molecule type" value="Genomic_DNA"/>
</dbReference>
<protein>
    <recommendedName>
        <fullName evidence="4">MerR family transcriptional regulator</fullName>
    </recommendedName>
</protein>
<feature type="signal peptide" evidence="1">
    <location>
        <begin position="1"/>
        <end position="19"/>
    </location>
</feature>
<feature type="chain" id="PRO_5042885841" description="MerR family transcriptional regulator" evidence="1">
    <location>
        <begin position="20"/>
        <end position="111"/>
    </location>
</feature>
<keyword evidence="1" id="KW-0732">Signal</keyword>
<name>A0AAQ4DCR8_AMBAM</name>
<organism evidence="2 3">
    <name type="scientific">Amblyomma americanum</name>
    <name type="common">Lone star tick</name>
    <dbReference type="NCBI Taxonomy" id="6943"/>
    <lineage>
        <taxon>Eukaryota</taxon>
        <taxon>Metazoa</taxon>
        <taxon>Ecdysozoa</taxon>
        <taxon>Arthropoda</taxon>
        <taxon>Chelicerata</taxon>
        <taxon>Arachnida</taxon>
        <taxon>Acari</taxon>
        <taxon>Parasitiformes</taxon>
        <taxon>Ixodida</taxon>
        <taxon>Ixodoidea</taxon>
        <taxon>Ixodidae</taxon>
        <taxon>Amblyomminae</taxon>
        <taxon>Amblyomma</taxon>
    </lineage>
</organism>
<evidence type="ECO:0000256" key="1">
    <source>
        <dbReference type="SAM" id="SignalP"/>
    </source>
</evidence>
<proteinExistence type="predicted"/>
<reference evidence="2 3" key="1">
    <citation type="journal article" date="2023" name="Arcadia Sci">
        <title>De novo assembly of a long-read Amblyomma americanum tick genome.</title>
        <authorList>
            <person name="Chou S."/>
            <person name="Poskanzer K.E."/>
            <person name="Rollins M."/>
            <person name="Thuy-Boun P.S."/>
        </authorList>
    </citation>
    <scope>NUCLEOTIDE SEQUENCE [LARGE SCALE GENOMIC DNA]</scope>
    <source>
        <strain evidence="2">F_SG_1</strain>
        <tissue evidence="2">Salivary glands</tissue>
    </source>
</reference>
<gene>
    <name evidence="2" type="ORF">V5799_028475</name>
</gene>
<accession>A0AAQ4DCR8</accession>